<evidence type="ECO:0000256" key="2">
    <source>
        <dbReference type="ARBA" id="ARBA00023002"/>
    </source>
</evidence>
<dbReference type="InterPro" id="IPR000415">
    <property type="entry name" value="Nitroreductase-like"/>
</dbReference>
<reference evidence="4" key="1">
    <citation type="submission" date="2020-10" db="EMBL/GenBank/DDBJ databases">
        <authorList>
            <person name="Gilroy R."/>
        </authorList>
    </citation>
    <scope>NUCLEOTIDE SEQUENCE</scope>
    <source>
        <strain evidence="4">B1-3475</strain>
    </source>
</reference>
<dbReference type="Pfam" id="PF00881">
    <property type="entry name" value="Nitroreductase"/>
    <property type="match status" value="1"/>
</dbReference>
<reference evidence="4" key="2">
    <citation type="journal article" date="2021" name="PeerJ">
        <title>Extensive microbial diversity within the chicken gut microbiome revealed by metagenomics and culture.</title>
        <authorList>
            <person name="Gilroy R."/>
            <person name="Ravi A."/>
            <person name="Getino M."/>
            <person name="Pursley I."/>
            <person name="Horton D.L."/>
            <person name="Alikhan N.F."/>
            <person name="Baker D."/>
            <person name="Gharbi K."/>
            <person name="Hall N."/>
            <person name="Watson M."/>
            <person name="Adriaenssens E.M."/>
            <person name="Foster-Nyarko E."/>
            <person name="Jarju S."/>
            <person name="Secka A."/>
            <person name="Antonio M."/>
            <person name="Oren A."/>
            <person name="Chaudhuri R.R."/>
            <person name="La Ragione R."/>
            <person name="Hildebrand F."/>
            <person name="Pallen M.J."/>
        </authorList>
    </citation>
    <scope>NUCLEOTIDE SEQUENCE</scope>
    <source>
        <strain evidence="4">B1-3475</strain>
    </source>
</reference>
<evidence type="ECO:0000313" key="4">
    <source>
        <dbReference type="EMBL" id="MBO8454916.1"/>
    </source>
</evidence>
<evidence type="ECO:0000256" key="1">
    <source>
        <dbReference type="ARBA" id="ARBA00007118"/>
    </source>
</evidence>
<dbReference type="Gene3D" id="3.40.109.10">
    <property type="entry name" value="NADH Oxidase"/>
    <property type="match status" value="2"/>
</dbReference>
<protein>
    <submittedName>
        <fullName evidence="4">Nitroreductase family protein</fullName>
    </submittedName>
</protein>
<sequence>MILDDILAYRVSVRKFDPSRKLPDGTVETLVSAAMLAPSWKNSQTPRYHAVLTGDMRSKLLDCLGSRNAQNAADESVLIVTTFVKDVAGFNREGKPDNELGNGWGIYDAGLANSVLLLKAAELGIDSLVMGIRDAQAISRTLGLPGNEAVLSVIALGYRTADPVRPARKPLDEILKIY</sequence>
<proteinExistence type="inferred from homology"/>
<evidence type="ECO:0000313" key="5">
    <source>
        <dbReference type="Proteomes" id="UP000823617"/>
    </source>
</evidence>
<comment type="similarity">
    <text evidence="1">Belongs to the nitroreductase family.</text>
</comment>
<comment type="caution">
    <text evidence="4">The sequence shown here is derived from an EMBL/GenBank/DDBJ whole genome shotgun (WGS) entry which is preliminary data.</text>
</comment>
<dbReference type="InterPro" id="IPR029479">
    <property type="entry name" value="Nitroreductase"/>
</dbReference>
<keyword evidence="2" id="KW-0560">Oxidoreductase</keyword>
<dbReference type="AlphaFoldDB" id="A0A9D9HJD2"/>
<evidence type="ECO:0000259" key="3">
    <source>
        <dbReference type="Pfam" id="PF00881"/>
    </source>
</evidence>
<organism evidence="4 5">
    <name type="scientific">Candidatus Cryptobacteroides intestinigallinarum</name>
    <dbReference type="NCBI Taxonomy" id="2840767"/>
    <lineage>
        <taxon>Bacteria</taxon>
        <taxon>Pseudomonadati</taxon>
        <taxon>Bacteroidota</taxon>
        <taxon>Bacteroidia</taxon>
        <taxon>Bacteroidales</taxon>
        <taxon>Candidatus Cryptobacteroides</taxon>
    </lineage>
</organism>
<dbReference type="PANTHER" id="PTHR43673">
    <property type="entry name" value="NAD(P)H NITROREDUCTASE YDGI-RELATED"/>
    <property type="match status" value="1"/>
</dbReference>
<dbReference type="Proteomes" id="UP000823617">
    <property type="component" value="Unassembled WGS sequence"/>
</dbReference>
<dbReference type="PANTHER" id="PTHR43673:SF10">
    <property type="entry name" value="NADH DEHYDROGENASE_NAD(P)H NITROREDUCTASE XCC3605-RELATED"/>
    <property type="match status" value="1"/>
</dbReference>
<dbReference type="GO" id="GO:0016491">
    <property type="term" value="F:oxidoreductase activity"/>
    <property type="evidence" value="ECO:0007669"/>
    <property type="project" value="UniProtKB-KW"/>
</dbReference>
<dbReference type="SUPFAM" id="SSF55469">
    <property type="entry name" value="FMN-dependent nitroreductase-like"/>
    <property type="match status" value="1"/>
</dbReference>
<gene>
    <name evidence="4" type="ORF">IAC08_00735</name>
</gene>
<accession>A0A9D9HJD2</accession>
<dbReference type="EMBL" id="JADIMK010000007">
    <property type="protein sequence ID" value="MBO8454916.1"/>
    <property type="molecule type" value="Genomic_DNA"/>
</dbReference>
<name>A0A9D9HJD2_9BACT</name>
<feature type="domain" description="Nitroreductase" evidence="3">
    <location>
        <begin position="8"/>
        <end position="158"/>
    </location>
</feature>